<gene>
    <name evidence="6" type="ORF">CC80DRAFT_424848</name>
</gene>
<evidence type="ECO:0000259" key="5">
    <source>
        <dbReference type="Pfam" id="PF23798"/>
    </source>
</evidence>
<feature type="compositionally biased region" description="Acidic residues" evidence="4">
    <location>
        <begin position="1"/>
        <end position="51"/>
    </location>
</feature>
<dbReference type="PANTHER" id="PTHR19848:SF8">
    <property type="entry name" value="F-BOX AND WD REPEAT DOMAIN CONTAINING 7"/>
    <property type="match status" value="1"/>
</dbReference>
<feature type="region of interest" description="Disordered" evidence="4">
    <location>
        <begin position="442"/>
        <end position="476"/>
    </location>
</feature>
<feature type="region of interest" description="Disordered" evidence="4">
    <location>
        <begin position="1"/>
        <end position="87"/>
    </location>
</feature>
<feature type="compositionally biased region" description="Basic and acidic residues" evidence="4">
    <location>
        <begin position="354"/>
        <end position="367"/>
    </location>
</feature>
<organism evidence="6 7">
    <name type="scientific">Byssothecium circinans</name>
    <dbReference type="NCBI Taxonomy" id="147558"/>
    <lineage>
        <taxon>Eukaryota</taxon>
        <taxon>Fungi</taxon>
        <taxon>Dikarya</taxon>
        <taxon>Ascomycota</taxon>
        <taxon>Pezizomycotina</taxon>
        <taxon>Dothideomycetes</taxon>
        <taxon>Pleosporomycetidae</taxon>
        <taxon>Pleosporales</taxon>
        <taxon>Massarineae</taxon>
        <taxon>Massarinaceae</taxon>
        <taxon>Byssothecium</taxon>
    </lineage>
</organism>
<dbReference type="PROSITE" id="PS50294">
    <property type="entry name" value="WD_REPEATS_REGION"/>
    <property type="match status" value="1"/>
</dbReference>
<feature type="repeat" description="WD" evidence="3">
    <location>
        <begin position="235"/>
        <end position="276"/>
    </location>
</feature>
<sequence length="644" mass="68727">MEDVDDGDADGDADADGDDGDGDGDEEGDDGENDDDDGNGDNDDEDQDEPDSPSQPQHIRSSLANGGTTPTRQGANPTVTLTSPSPRAASVFGGLPYRPSIRPEVLNAPVYDIIPTIAAPHSTSINTVTATPDMRWVFSGGADGYIRKFNWVDTANGKLPLTVAQRHPFVDSVTKAGVLLSYWENEDDRNYTNSLSPVYSLAVHHQSLWLLSGVESGGINLQSVRHEEGKRIHTLRGHTSAVSVLTLAQDERSVLSGSWDKTINDWDLNTGQVKRKFETSGGQICAIEQRPSSTVPIPQDTDITPTTNGTFSSNNAARAQANGLVNGVGPSSRGQGNAENGNEDAAGSPDDSLFGDKDSLFGDDKDPTNGPSALAPFGDDEEDEFSRAIANGIQQANEDQQAGLDMMDIGGPVQAPEDDAAETLKEPLASAQTETLVNGVANNQTDSNVNGLSHSDEITGPTGTSSGAAEQPASSETTFMDASFDGTLRIWDRRQPNPVARIAPSRNTPPWCMNATWSPDGNFIYAGRRNGTVEEYSLHKGLREPRRSFKFPSVSGAVSAVRAMPNGRHLVCASYDILRLYDLRETETKGVATPFLIVPGHRTGVISQLYLDPTCTFMISTGGNRGWEGATTEVLLGYEISIGS</sequence>
<dbReference type="FunFam" id="2.130.10.10:FF:000789">
    <property type="entry name" value="Transcription factor (SPT8), putative"/>
    <property type="match status" value="1"/>
</dbReference>
<dbReference type="InterPro" id="IPR036322">
    <property type="entry name" value="WD40_repeat_dom_sf"/>
</dbReference>
<dbReference type="Gene3D" id="2.130.10.10">
    <property type="entry name" value="YVTN repeat-like/Quinoprotein amine dehydrogenase"/>
    <property type="match status" value="2"/>
</dbReference>
<feature type="compositionally biased region" description="Polar residues" evidence="4">
    <location>
        <begin position="308"/>
        <end position="317"/>
    </location>
</feature>
<dbReference type="Proteomes" id="UP000800035">
    <property type="component" value="Unassembled WGS sequence"/>
</dbReference>
<dbReference type="SUPFAM" id="SSF50978">
    <property type="entry name" value="WD40 repeat-like"/>
    <property type="match status" value="1"/>
</dbReference>
<evidence type="ECO:0000313" key="6">
    <source>
        <dbReference type="EMBL" id="KAF1951322.1"/>
    </source>
</evidence>
<reference evidence="6" key="1">
    <citation type="journal article" date="2020" name="Stud. Mycol.">
        <title>101 Dothideomycetes genomes: a test case for predicting lifestyles and emergence of pathogens.</title>
        <authorList>
            <person name="Haridas S."/>
            <person name="Albert R."/>
            <person name="Binder M."/>
            <person name="Bloem J."/>
            <person name="Labutti K."/>
            <person name="Salamov A."/>
            <person name="Andreopoulos B."/>
            <person name="Baker S."/>
            <person name="Barry K."/>
            <person name="Bills G."/>
            <person name="Bluhm B."/>
            <person name="Cannon C."/>
            <person name="Castanera R."/>
            <person name="Culley D."/>
            <person name="Daum C."/>
            <person name="Ezra D."/>
            <person name="Gonzalez J."/>
            <person name="Henrissat B."/>
            <person name="Kuo A."/>
            <person name="Liang C."/>
            <person name="Lipzen A."/>
            <person name="Lutzoni F."/>
            <person name="Magnuson J."/>
            <person name="Mondo S."/>
            <person name="Nolan M."/>
            <person name="Ohm R."/>
            <person name="Pangilinan J."/>
            <person name="Park H.-J."/>
            <person name="Ramirez L."/>
            <person name="Alfaro M."/>
            <person name="Sun H."/>
            <person name="Tritt A."/>
            <person name="Yoshinaga Y."/>
            <person name="Zwiers L.-H."/>
            <person name="Turgeon B."/>
            <person name="Goodwin S."/>
            <person name="Spatafora J."/>
            <person name="Crous P."/>
            <person name="Grigoriev I."/>
        </authorList>
    </citation>
    <scope>NUCLEOTIDE SEQUENCE</scope>
    <source>
        <strain evidence="6">CBS 675.92</strain>
    </source>
</reference>
<dbReference type="PANTHER" id="PTHR19848">
    <property type="entry name" value="WD40 REPEAT PROTEIN"/>
    <property type="match status" value="1"/>
</dbReference>
<dbReference type="InterPro" id="IPR015943">
    <property type="entry name" value="WD40/YVTN_repeat-like_dom_sf"/>
</dbReference>
<feature type="domain" description="Transcription factor spt8 beta-propeller" evidence="5">
    <location>
        <begin position="417"/>
        <end position="640"/>
    </location>
</feature>
<dbReference type="PROSITE" id="PS50082">
    <property type="entry name" value="WD_REPEATS_2"/>
    <property type="match status" value="1"/>
</dbReference>
<feature type="compositionally biased region" description="Polar residues" evidence="4">
    <location>
        <begin position="461"/>
        <end position="476"/>
    </location>
</feature>
<evidence type="ECO:0000313" key="7">
    <source>
        <dbReference type="Proteomes" id="UP000800035"/>
    </source>
</evidence>
<dbReference type="EMBL" id="ML977018">
    <property type="protein sequence ID" value="KAF1951322.1"/>
    <property type="molecule type" value="Genomic_DNA"/>
</dbReference>
<dbReference type="AlphaFoldDB" id="A0A6A5TI46"/>
<proteinExistence type="predicted"/>
<accession>A0A6A5TI46</accession>
<feature type="compositionally biased region" description="Polar residues" evidence="4">
    <location>
        <begin position="52"/>
        <end position="85"/>
    </location>
</feature>
<keyword evidence="1 3" id="KW-0853">WD repeat</keyword>
<keyword evidence="2" id="KW-0677">Repeat</keyword>
<feature type="compositionally biased region" description="Polar residues" evidence="4">
    <location>
        <begin position="442"/>
        <end position="453"/>
    </location>
</feature>
<evidence type="ECO:0000256" key="4">
    <source>
        <dbReference type="SAM" id="MobiDB-lite"/>
    </source>
</evidence>
<dbReference type="InterPro" id="IPR057544">
    <property type="entry name" value="Beta-prop_SPT8"/>
</dbReference>
<feature type="compositionally biased region" description="Low complexity" evidence="4">
    <location>
        <begin position="294"/>
        <end position="307"/>
    </location>
</feature>
<dbReference type="OrthoDB" id="10260946at2759"/>
<keyword evidence="7" id="KW-1185">Reference proteome</keyword>
<dbReference type="SMART" id="SM00320">
    <property type="entry name" value="WD40"/>
    <property type="match status" value="6"/>
</dbReference>
<dbReference type="InterPro" id="IPR001680">
    <property type="entry name" value="WD40_rpt"/>
</dbReference>
<protein>
    <submittedName>
        <fullName evidence="6">WD40 repeat-like protein</fullName>
    </submittedName>
</protein>
<feature type="domain" description="Transcription factor spt8 beta-propeller" evidence="5">
    <location>
        <begin position="111"/>
        <end position="299"/>
    </location>
</feature>
<evidence type="ECO:0000256" key="2">
    <source>
        <dbReference type="ARBA" id="ARBA00022737"/>
    </source>
</evidence>
<feature type="region of interest" description="Disordered" evidence="4">
    <location>
        <begin position="289"/>
        <end position="382"/>
    </location>
</feature>
<evidence type="ECO:0000256" key="1">
    <source>
        <dbReference type="ARBA" id="ARBA00022574"/>
    </source>
</evidence>
<dbReference type="Pfam" id="PF23798">
    <property type="entry name" value="Beta-prop_SPT8"/>
    <property type="match status" value="2"/>
</dbReference>
<evidence type="ECO:0000256" key="3">
    <source>
        <dbReference type="PROSITE-ProRule" id="PRU00221"/>
    </source>
</evidence>
<name>A0A6A5TI46_9PLEO</name>